<keyword evidence="19" id="KW-1185">Reference proteome</keyword>
<evidence type="ECO:0000313" key="18">
    <source>
        <dbReference type="EMBL" id="MDJ1172928.1"/>
    </source>
</evidence>
<evidence type="ECO:0000256" key="1">
    <source>
        <dbReference type="ARBA" id="ARBA00004571"/>
    </source>
</evidence>
<evidence type="ECO:0000256" key="4">
    <source>
        <dbReference type="ARBA" id="ARBA00022452"/>
    </source>
</evidence>
<evidence type="ECO:0000256" key="12">
    <source>
        <dbReference type="ARBA" id="ARBA00023139"/>
    </source>
</evidence>
<evidence type="ECO:0000256" key="3">
    <source>
        <dbReference type="ARBA" id="ARBA00022448"/>
    </source>
</evidence>
<dbReference type="Pfam" id="PF22461">
    <property type="entry name" value="SLBB_2"/>
    <property type="match status" value="2"/>
</dbReference>
<dbReference type="EMBL" id="JAQOSO010000009">
    <property type="protein sequence ID" value="MDJ1172928.1"/>
    <property type="molecule type" value="Genomic_DNA"/>
</dbReference>
<comment type="subcellular location">
    <subcellularLocation>
        <location evidence="1">Cell outer membrane</location>
        <topology evidence="1">Multi-pass membrane protein</topology>
    </subcellularLocation>
</comment>
<accession>A0ABT7B3Q4</accession>
<keyword evidence="7" id="KW-0732">Signal</keyword>
<evidence type="ECO:0000256" key="13">
    <source>
        <dbReference type="ARBA" id="ARBA00023237"/>
    </source>
</evidence>
<dbReference type="InterPro" id="IPR049712">
    <property type="entry name" value="Poly_export"/>
</dbReference>
<keyword evidence="9" id="KW-0406">Ion transport</keyword>
<feature type="domain" description="Polysaccharide export protein N-terminal" evidence="15">
    <location>
        <begin position="69"/>
        <end position="142"/>
    </location>
</feature>
<evidence type="ECO:0000256" key="8">
    <source>
        <dbReference type="ARBA" id="ARBA00023047"/>
    </source>
</evidence>
<evidence type="ECO:0000256" key="7">
    <source>
        <dbReference type="ARBA" id="ARBA00022729"/>
    </source>
</evidence>
<keyword evidence="13" id="KW-0998">Cell outer membrane</keyword>
<reference evidence="18 19" key="1">
    <citation type="submission" date="2023-01" db="EMBL/GenBank/DDBJ databases">
        <title>Novel diversity within Roseofilum (Cyanobacteria; Desertifilaceae) from marine benthic mats with descriptions of four novel species.</title>
        <authorList>
            <person name="Wang Y."/>
            <person name="Berthold D.E."/>
            <person name="Hu J."/>
            <person name="Lefler F.W."/>
            <person name="Laughinghouse H.D. IV."/>
        </authorList>
    </citation>
    <scope>NUCLEOTIDE SEQUENCE [LARGE SCALE GENOMIC DNA]</scope>
    <source>
        <strain evidence="18 19">BLCC-M114</strain>
    </source>
</reference>
<keyword evidence="3" id="KW-0813">Transport</keyword>
<comment type="caution">
    <text evidence="18">The sequence shown here is derived from an EMBL/GenBank/DDBJ whole genome shotgun (WGS) entry which is preliminary data.</text>
</comment>
<keyword evidence="12" id="KW-0564">Palmitate</keyword>
<dbReference type="RefSeq" id="WP_283765307.1">
    <property type="nucleotide sequence ID" value="NZ_JAQOSO010000009.1"/>
</dbReference>
<evidence type="ECO:0000256" key="10">
    <source>
        <dbReference type="ARBA" id="ARBA00023114"/>
    </source>
</evidence>
<proteinExistence type="inferred from homology"/>
<keyword evidence="10" id="KW-0626">Porin</keyword>
<dbReference type="Proteomes" id="UP001235849">
    <property type="component" value="Unassembled WGS sequence"/>
</dbReference>
<dbReference type="InterPro" id="IPR019554">
    <property type="entry name" value="Soluble_ligand-bd"/>
</dbReference>
<keyword evidence="5" id="KW-0762">Sugar transport</keyword>
<feature type="domain" description="Soluble ligand binding" evidence="16">
    <location>
        <begin position="380"/>
        <end position="431"/>
    </location>
</feature>
<gene>
    <name evidence="18" type="ORF">PMG25_02370</name>
</gene>
<name>A0ABT7B3Q4_9CYAN</name>
<dbReference type="PANTHER" id="PTHR33619:SF3">
    <property type="entry name" value="POLYSACCHARIDE EXPORT PROTEIN GFCE-RELATED"/>
    <property type="match status" value="1"/>
</dbReference>
<dbReference type="Gene3D" id="3.10.560.10">
    <property type="entry name" value="Outer membrane lipoprotein wza domain like"/>
    <property type="match status" value="3"/>
</dbReference>
<evidence type="ECO:0000259" key="15">
    <source>
        <dbReference type="Pfam" id="PF02563"/>
    </source>
</evidence>
<feature type="domain" description="SLBB" evidence="17">
    <location>
        <begin position="149"/>
        <end position="239"/>
    </location>
</feature>
<dbReference type="InterPro" id="IPR003715">
    <property type="entry name" value="Poly_export_N"/>
</dbReference>
<keyword evidence="8" id="KW-0625">Polysaccharide transport</keyword>
<keyword evidence="14" id="KW-0449">Lipoprotein</keyword>
<evidence type="ECO:0000256" key="6">
    <source>
        <dbReference type="ARBA" id="ARBA00022692"/>
    </source>
</evidence>
<comment type="similarity">
    <text evidence="2">Belongs to the BexD/CtrA/VexA family.</text>
</comment>
<evidence type="ECO:0000313" key="19">
    <source>
        <dbReference type="Proteomes" id="UP001235849"/>
    </source>
</evidence>
<evidence type="ECO:0000256" key="9">
    <source>
        <dbReference type="ARBA" id="ARBA00023065"/>
    </source>
</evidence>
<evidence type="ECO:0000259" key="16">
    <source>
        <dbReference type="Pfam" id="PF10531"/>
    </source>
</evidence>
<keyword evidence="4" id="KW-1134">Transmembrane beta strand</keyword>
<evidence type="ECO:0000256" key="2">
    <source>
        <dbReference type="ARBA" id="ARBA00009450"/>
    </source>
</evidence>
<feature type="domain" description="SLBB" evidence="17">
    <location>
        <begin position="267"/>
        <end position="352"/>
    </location>
</feature>
<evidence type="ECO:0000256" key="11">
    <source>
        <dbReference type="ARBA" id="ARBA00023136"/>
    </source>
</evidence>
<sequence>MAKSMMTQAIAQNKNPLGPLKTKQTKTTWGQALRSVGAIALAGCLTWGSFPSLVLAQSPTAPVSTPLPVDEGYTLGAGDRLKVDIFNVPEYSGEFLVLSDGSLNLPLVGAVQVQGLTFSQASDKIATVMARYLRNPIVTLSLTGVRPVKVGIAGEVYSPGVYSMSLNGNEEVALPTVTRVIDLAGGITQAADIRRIQVRRTRPSQQGSDQILTVDLWKLLQTADLSQDILLRDGDSIFIPTATDVNLQESSLLANASFAGADSGPLKVAVVGEVKRPGPYTINNNSEENDVTITAAIQSAGGITEQADIRNIQVRRLTKSGQEQIVDVDLWKLLQEGDVRQDLPLQEGDTIVIGTATELSPDEATELASTSFSPATININIVGEVIRPGRVEVPPNTPLAQALLVAGGFNNDARERSVELVRLNPNGTVTKRQVSIDFSRALDEENNPALRNNDTIIVSPSRVAEFGNAVSPVFRVLSTVGGIFSLPRTVYRLFDGLFDGF</sequence>
<dbReference type="Pfam" id="PF10531">
    <property type="entry name" value="SLBB"/>
    <property type="match status" value="1"/>
</dbReference>
<dbReference type="PANTHER" id="PTHR33619">
    <property type="entry name" value="POLYSACCHARIDE EXPORT PROTEIN GFCE-RELATED"/>
    <property type="match status" value="1"/>
</dbReference>
<keyword evidence="11" id="KW-0472">Membrane</keyword>
<dbReference type="Pfam" id="PF02563">
    <property type="entry name" value="Poly_export"/>
    <property type="match status" value="1"/>
</dbReference>
<keyword evidence="6" id="KW-0812">Transmembrane</keyword>
<organism evidence="18 19">
    <name type="scientific">Roseofilum capinflatum BLCC-M114</name>
    <dbReference type="NCBI Taxonomy" id="3022440"/>
    <lineage>
        <taxon>Bacteria</taxon>
        <taxon>Bacillati</taxon>
        <taxon>Cyanobacteriota</taxon>
        <taxon>Cyanophyceae</taxon>
        <taxon>Desertifilales</taxon>
        <taxon>Desertifilaceae</taxon>
        <taxon>Roseofilum</taxon>
        <taxon>Roseofilum capinflatum</taxon>
    </lineage>
</organism>
<evidence type="ECO:0000256" key="14">
    <source>
        <dbReference type="ARBA" id="ARBA00023288"/>
    </source>
</evidence>
<evidence type="ECO:0000256" key="5">
    <source>
        <dbReference type="ARBA" id="ARBA00022597"/>
    </source>
</evidence>
<dbReference type="InterPro" id="IPR054765">
    <property type="entry name" value="SLBB_dom"/>
</dbReference>
<protein>
    <submittedName>
        <fullName evidence="18">SLBB domain-containing protein</fullName>
    </submittedName>
</protein>
<evidence type="ECO:0000259" key="17">
    <source>
        <dbReference type="Pfam" id="PF22461"/>
    </source>
</evidence>